<feature type="binding site" evidence="4">
    <location>
        <position position="224"/>
    </location>
    <ligand>
        <name>Mg(2+)</name>
        <dbReference type="ChEBI" id="CHEBI:18420"/>
        <label>2</label>
    </ligand>
</feature>
<evidence type="ECO:0000256" key="3">
    <source>
        <dbReference type="ARBA" id="ARBA00022822"/>
    </source>
</evidence>
<feature type="binding site" evidence="4">
    <location>
        <begin position="107"/>
        <end position="115"/>
    </location>
    <ligand>
        <name>5-phospho-alpha-D-ribose 1-diphosphate</name>
        <dbReference type="ChEBI" id="CHEBI:58017"/>
    </ligand>
</feature>
<keyword evidence="4" id="KW-0479">Metal-binding</keyword>
<dbReference type="GO" id="GO:0005829">
    <property type="term" value="C:cytosol"/>
    <property type="evidence" value="ECO:0007669"/>
    <property type="project" value="TreeGrafter"/>
</dbReference>
<feature type="domain" description="Glycosyl transferase family 3" evidence="5">
    <location>
        <begin position="74"/>
        <end position="320"/>
    </location>
</feature>
<evidence type="ECO:0000256" key="1">
    <source>
        <dbReference type="ARBA" id="ARBA00022676"/>
    </source>
</evidence>
<dbReference type="GO" id="GO:0004048">
    <property type="term" value="F:anthranilate phosphoribosyltransferase activity"/>
    <property type="evidence" value="ECO:0007669"/>
    <property type="project" value="UniProtKB-UniRule"/>
</dbReference>
<comment type="caution">
    <text evidence="4">Lacks conserved residue(s) required for the propagation of feature annotation.</text>
</comment>
<evidence type="ECO:0000313" key="8">
    <source>
        <dbReference type="Proteomes" id="UP000298660"/>
    </source>
</evidence>
<dbReference type="Pfam" id="PF00591">
    <property type="entry name" value="Glycos_transf_3"/>
    <property type="match status" value="1"/>
</dbReference>
<keyword evidence="4" id="KW-0028">Amino-acid biosynthesis</keyword>
<dbReference type="Gene3D" id="1.20.970.10">
    <property type="entry name" value="Transferase, Pyrimidine Nucleoside Phosphorylase, Chain C"/>
    <property type="match status" value="1"/>
</dbReference>
<organism evidence="7 8">
    <name type="scientific">Buchnera aphidicola</name>
    <name type="common">Acyrthosiphon lactucae</name>
    <dbReference type="NCBI Taxonomy" id="1241832"/>
    <lineage>
        <taxon>Bacteria</taxon>
        <taxon>Pseudomonadati</taxon>
        <taxon>Pseudomonadota</taxon>
        <taxon>Gammaproteobacteria</taxon>
        <taxon>Enterobacterales</taxon>
        <taxon>Erwiniaceae</taxon>
        <taxon>Buchnera</taxon>
    </lineage>
</organism>
<dbReference type="PANTHER" id="PTHR43285">
    <property type="entry name" value="ANTHRANILATE PHOSPHORIBOSYLTRANSFERASE"/>
    <property type="match status" value="1"/>
</dbReference>
<evidence type="ECO:0000259" key="5">
    <source>
        <dbReference type="Pfam" id="PF00591"/>
    </source>
</evidence>
<dbReference type="GO" id="GO:0000162">
    <property type="term" value="P:L-tryptophan biosynthetic process"/>
    <property type="evidence" value="ECO:0007669"/>
    <property type="project" value="UniProtKB-UniRule"/>
</dbReference>
<dbReference type="EC" id="2.4.2.18" evidence="4"/>
<keyword evidence="2 4" id="KW-0808">Transferase</keyword>
<feature type="binding site" evidence="4">
    <location>
        <position position="79"/>
    </location>
    <ligand>
        <name>anthranilate</name>
        <dbReference type="ChEBI" id="CHEBI:16567"/>
        <label>1</label>
    </ligand>
</feature>
<feature type="binding site" evidence="4">
    <location>
        <position position="87"/>
    </location>
    <ligand>
        <name>5-phospho-alpha-D-ribose 1-diphosphate</name>
        <dbReference type="ChEBI" id="CHEBI:58017"/>
    </ligand>
</feature>
<dbReference type="InterPro" id="IPR000312">
    <property type="entry name" value="Glycosyl_Trfase_fam3"/>
</dbReference>
<feature type="binding site" evidence="4">
    <location>
        <begin position="89"/>
        <end position="92"/>
    </location>
    <ligand>
        <name>5-phospho-alpha-D-ribose 1-diphosphate</name>
        <dbReference type="ChEBI" id="CHEBI:58017"/>
    </ligand>
</feature>
<dbReference type="EMBL" id="CP034891">
    <property type="protein sequence ID" value="QCI17676.1"/>
    <property type="molecule type" value="Genomic_DNA"/>
</dbReference>
<dbReference type="AlphaFoldDB" id="A0A4D6XLJ0"/>
<feature type="binding site" evidence="4">
    <location>
        <position position="224"/>
    </location>
    <ligand>
        <name>Mg(2+)</name>
        <dbReference type="ChEBI" id="CHEBI:18420"/>
        <label>1</label>
    </ligand>
</feature>
<evidence type="ECO:0000259" key="6">
    <source>
        <dbReference type="Pfam" id="PF02885"/>
    </source>
</evidence>
<sequence>MQNILKKIYNSKVLSQEESYKLFKLISSGNITDIQLSSILTAMRIRGESIEETTGAIYAFLENMKYFPKPNYIFSDIVGTGGDAKNTINISTTSAFVAATCGFKIVKHCNKKISSKSGSSDLLERFNINLNASPEKSRETLDKLNICFLFAPKYHDGFKYSNNVRKNLKTKTIFNLLGPFLNPAIPPIIVIGVYNKKLINPTIKILKTLKYQRGIVLHSDKTDEVTLSGTTYVSELLNKKIISYQLQPESFGLKIHSKKILTINSLEENYRIISQIIQGKGDRLHEELIAVNVAMLLKVFGYENLKENTELALNKIRSGDVYKHIRNVSDMLKEDNYARNNT</sequence>
<comment type="function">
    <text evidence="4">Catalyzes the transfer of the phosphoribosyl group of 5-phosphorylribose-1-pyrophosphate (PRPP) to anthranilate to yield N-(5'-phosphoribosyl)-anthranilate (PRA).</text>
</comment>
<feature type="binding site" evidence="4">
    <location>
        <position position="79"/>
    </location>
    <ligand>
        <name>5-phospho-alpha-D-ribose 1-diphosphate</name>
        <dbReference type="ChEBI" id="CHEBI:58017"/>
    </ligand>
</feature>
<reference evidence="7 8" key="2">
    <citation type="submission" date="2019-05" db="EMBL/GenBank/DDBJ databases">
        <title>Genome evolution of the obligate endosymbiont Buchnera aphidicola.</title>
        <authorList>
            <person name="Moran N.A."/>
        </authorList>
    </citation>
    <scope>NUCLEOTIDE SEQUENCE [LARGE SCALE GENOMIC DNA]</scope>
    <source>
        <strain evidence="7 8">Ala</strain>
    </source>
</reference>
<comment type="cofactor">
    <cofactor evidence="4">
        <name>Mg(2+)</name>
        <dbReference type="ChEBI" id="CHEBI:18420"/>
    </cofactor>
    <text evidence="4">Binds 2 magnesium ions per monomer.</text>
</comment>
<evidence type="ECO:0000256" key="4">
    <source>
        <dbReference type="HAMAP-Rule" id="MF_00211"/>
    </source>
</evidence>
<accession>A0A4D6XLJ0</accession>
<dbReference type="GO" id="GO:0000287">
    <property type="term" value="F:magnesium ion binding"/>
    <property type="evidence" value="ECO:0007669"/>
    <property type="project" value="UniProtKB-UniRule"/>
</dbReference>
<feature type="binding site" evidence="4">
    <location>
        <position position="91"/>
    </location>
    <ligand>
        <name>Mg(2+)</name>
        <dbReference type="ChEBI" id="CHEBI:18420"/>
        <label>1</label>
    </ligand>
</feature>
<dbReference type="InterPro" id="IPR017459">
    <property type="entry name" value="Glycosyl_Trfase_fam3_N_dom"/>
</dbReference>
<dbReference type="HAMAP" id="MF_00211">
    <property type="entry name" value="TrpD"/>
    <property type="match status" value="1"/>
</dbReference>
<dbReference type="SUPFAM" id="SSF52418">
    <property type="entry name" value="Nucleoside phosphorylase/phosphoribosyltransferase catalytic domain"/>
    <property type="match status" value="1"/>
</dbReference>
<dbReference type="PANTHER" id="PTHR43285:SF2">
    <property type="entry name" value="ANTHRANILATE PHOSPHORIBOSYLTRANSFERASE"/>
    <property type="match status" value="1"/>
</dbReference>
<feature type="binding site" evidence="4">
    <location>
        <position position="110"/>
    </location>
    <ligand>
        <name>anthranilate</name>
        <dbReference type="ChEBI" id="CHEBI:16567"/>
        <label>1</label>
    </ligand>
</feature>
<keyword evidence="1 4" id="KW-0328">Glycosyltransferase</keyword>
<feature type="binding site" evidence="4">
    <location>
        <position position="223"/>
    </location>
    <ligand>
        <name>Mg(2+)</name>
        <dbReference type="ChEBI" id="CHEBI:18420"/>
        <label>2</label>
    </ligand>
</feature>
<dbReference type="InterPro" id="IPR036320">
    <property type="entry name" value="Glycosyl_Trfase_fam3_N_dom_sf"/>
</dbReference>
<proteinExistence type="inferred from homology"/>
<dbReference type="Pfam" id="PF02885">
    <property type="entry name" value="Glycos_trans_3N"/>
    <property type="match status" value="1"/>
</dbReference>
<keyword evidence="4" id="KW-0057">Aromatic amino acid biosynthesis</keyword>
<name>A0A4D6XLJ0_9GAMM</name>
<keyword evidence="4" id="KW-0460">Magnesium</keyword>
<feature type="domain" description="Glycosyl transferase family 3 N-terminal" evidence="6">
    <location>
        <begin position="3"/>
        <end position="63"/>
    </location>
</feature>
<reference evidence="7 8" key="1">
    <citation type="submission" date="2018-12" db="EMBL/GenBank/DDBJ databases">
        <authorList>
            <person name="Chong R.A."/>
        </authorList>
    </citation>
    <scope>NUCLEOTIDE SEQUENCE [LARGE SCALE GENOMIC DNA]</scope>
    <source>
        <strain evidence="7 8">Ala</strain>
    </source>
</reference>
<feature type="binding site" evidence="4">
    <location>
        <position position="165"/>
    </location>
    <ligand>
        <name>anthranilate</name>
        <dbReference type="ChEBI" id="CHEBI:16567"/>
        <label>2</label>
    </ligand>
</feature>
<dbReference type="NCBIfam" id="TIGR01245">
    <property type="entry name" value="trpD"/>
    <property type="match status" value="1"/>
</dbReference>
<dbReference type="SUPFAM" id="SSF47648">
    <property type="entry name" value="Nucleoside phosphorylase/phosphoribosyltransferase N-terminal domain"/>
    <property type="match status" value="1"/>
</dbReference>
<comment type="catalytic activity">
    <reaction evidence="4">
        <text>N-(5-phospho-beta-D-ribosyl)anthranilate + diphosphate = 5-phospho-alpha-D-ribose 1-diphosphate + anthranilate</text>
        <dbReference type="Rhea" id="RHEA:11768"/>
        <dbReference type="ChEBI" id="CHEBI:16567"/>
        <dbReference type="ChEBI" id="CHEBI:18277"/>
        <dbReference type="ChEBI" id="CHEBI:33019"/>
        <dbReference type="ChEBI" id="CHEBI:58017"/>
        <dbReference type="EC" id="2.4.2.18"/>
    </reaction>
</comment>
<feature type="binding site" evidence="4">
    <location>
        <begin position="82"/>
        <end position="83"/>
    </location>
    <ligand>
        <name>5-phospho-alpha-D-ribose 1-diphosphate</name>
        <dbReference type="ChEBI" id="CHEBI:58017"/>
    </ligand>
</feature>
<keyword evidence="3 4" id="KW-0822">Tryptophan biosynthesis</keyword>
<dbReference type="InterPro" id="IPR005940">
    <property type="entry name" value="Anthranilate_Pribosyl_Tfrase"/>
</dbReference>
<dbReference type="InterPro" id="IPR035902">
    <property type="entry name" value="Nuc_phospho_transferase"/>
</dbReference>
<comment type="subunit">
    <text evidence="4">Homodimer.</text>
</comment>
<comment type="pathway">
    <text evidence="4">Amino-acid biosynthesis; L-tryptophan biosynthesis; L-tryptophan from chorismate: step 2/5.</text>
</comment>
<evidence type="ECO:0000256" key="2">
    <source>
        <dbReference type="ARBA" id="ARBA00022679"/>
    </source>
</evidence>
<dbReference type="Gene3D" id="3.40.1030.10">
    <property type="entry name" value="Nucleoside phosphorylase/phosphoribosyltransferase catalytic domain"/>
    <property type="match status" value="1"/>
</dbReference>
<dbReference type="OrthoDB" id="9806430at2"/>
<protein>
    <recommendedName>
        <fullName evidence="4">Anthranilate phosphoribosyltransferase</fullName>
        <ecNumber evidence="4">2.4.2.18</ecNumber>
    </recommendedName>
</protein>
<comment type="similarity">
    <text evidence="4">Belongs to the anthranilate phosphoribosyltransferase family.</text>
</comment>
<gene>
    <name evidence="4 7" type="primary">trpD</name>
    <name evidence="7" type="ORF">D9V61_01425</name>
</gene>
<dbReference type="UniPathway" id="UPA00035">
    <property type="reaction ID" value="UER00041"/>
</dbReference>
<dbReference type="RefSeq" id="WP_158339465.1">
    <property type="nucleotide sequence ID" value="NZ_CP034891.1"/>
</dbReference>
<feature type="binding site" evidence="4">
    <location>
        <position position="119"/>
    </location>
    <ligand>
        <name>5-phospho-alpha-D-ribose 1-diphosphate</name>
        <dbReference type="ChEBI" id="CHEBI:58017"/>
    </ligand>
</feature>
<evidence type="ECO:0000313" key="7">
    <source>
        <dbReference type="EMBL" id="QCI17676.1"/>
    </source>
</evidence>
<dbReference type="Proteomes" id="UP000298660">
    <property type="component" value="Chromosome"/>
</dbReference>